<dbReference type="InterPro" id="IPR000834">
    <property type="entry name" value="Peptidase_M14"/>
</dbReference>
<comment type="cofactor">
    <cofactor evidence="1">
        <name>Zn(2+)</name>
        <dbReference type="ChEBI" id="CHEBI:29105"/>
    </cofactor>
</comment>
<proteinExistence type="inferred from homology"/>
<dbReference type="PANTHER" id="PTHR12756:SF9">
    <property type="entry name" value="CYTOSOLIC CARBOXYPEPTIDASE 6"/>
    <property type="match status" value="1"/>
</dbReference>
<name>A0A2S2P3P2_SCHGA</name>
<organism evidence="6">
    <name type="scientific">Schizaphis graminum</name>
    <name type="common">Green bug aphid</name>
    <dbReference type="NCBI Taxonomy" id="13262"/>
    <lineage>
        <taxon>Eukaryota</taxon>
        <taxon>Metazoa</taxon>
        <taxon>Ecdysozoa</taxon>
        <taxon>Arthropoda</taxon>
        <taxon>Hexapoda</taxon>
        <taxon>Insecta</taxon>
        <taxon>Pterygota</taxon>
        <taxon>Neoptera</taxon>
        <taxon>Paraneoptera</taxon>
        <taxon>Hemiptera</taxon>
        <taxon>Sternorrhyncha</taxon>
        <taxon>Aphidomorpha</taxon>
        <taxon>Aphidoidea</taxon>
        <taxon>Aphididae</taxon>
        <taxon>Aphidini</taxon>
        <taxon>Schizaphis</taxon>
    </lineage>
</organism>
<dbReference type="EMBL" id="GGMR01011474">
    <property type="protein sequence ID" value="MBY24093.1"/>
    <property type="molecule type" value="Transcribed_RNA"/>
</dbReference>
<sequence length="299" mass="34444">MMNPDGVTLGNSRTNLLGIDLNRAWHKISQWVHPILYAVHNHLMEIEKNENMELDLVIDMHAHSSLHGVFTYGNAYDDVYRYEKHILFPKLLSQHIEGYEQAHSICNRDFKKCGTSRRFLCQSLKEKVNCYTLFVSQYGFSVSPKTMIPFTEDSFYTIGRCVVLACSDYFKSTGVLTPQDVAAKCVKKRDRKRKTVLYRQRETHPSFKRKIKKKSLALKRVDIKDTFRSALTGCSGRPSDDPNRANANRRNMRFMDPSKTVDNRRSSNAADRENVTAPHTFSIINVNDIIRDTGALLKF</sequence>
<protein>
    <submittedName>
        <fullName evidence="6">Cytosolic carboxypeptidase 6</fullName>
    </submittedName>
</protein>
<evidence type="ECO:0000256" key="4">
    <source>
        <dbReference type="SAM" id="MobiDB-lite"/>
    </source>
</evidence>
<evidence type="ECO:0000256" key="3">
    <source>
        <dbReference type="PROSITE-ProRule" id="PRU01379"/>
    </source>
</evidence>
<keyword evidence="6" id="KW-0121">Carboxypeptidase</keyword>
<gene>
    <name evidence="6" type="primary">AGBL4_0</name>
    <name evidence="6" type="ORF">g.22114</name>
</gene>
<dbReference type="PANTHER" id="PTHR12756">
    <property type="entry name" value="CYTOSOLIC CARBOXYPEPTIDASE"/>
    <property type="match status" value="1"/>
</dbReference>
<evidence type="ECO:0000256" key="2">
    <source>
        <dbReference type="ARBA" id="ARBA00005988"/>
    </source>
</evidence>
<dbReference type="GO" id="GO:0008270">
    <property type="term" value="F:zinc ion binding"/>
    <property type="evidence" value="ECO:0007669"/>
    <property type="project" value="InterPro"/>
</dbReference>
<evidence type="ECO:0000313" key="6">
    <source>
        <dbReference type="EMBL" id="MBY24093.1"/>
    </source>
</evidence>
<dbReference type="Gene3D" id="3.40.630.10">
    <property type="entry name" value="Zn peptidases"/>
    <property type="match status" value="1"/>
</dbReference>
<dbReference type="InterPro" id="IPR050821">
    <property type="entry name" value="Cytosolic_carboxypeptidase"/>
</dbReference>
<accession>A0A2S2P3P2</accession>
<dbReference type="SUPFAM" id="SSF53187">
    <property type="entry name" value="Zn-dependent exopeptidases"/>
    <property type="match status" value="1"/>
</dbReference>
<dbReference type="GO" id="GO:0006508">
    <property type="term" value="P:proteolysis"/>
    <property type="evidence" value="ECO:0007669"/>
    <property type="project" value="InterPro"/>
</dbReference>
<comment type="similarity">
    <text evidence="2 3">Belongs to the peptidase M14 family.</text>
</comment>
<feature type="domain" description="Peptidase M14" evidence="5">
    <location>
        <begin position="1"/>
        <end position="165"/>
    </location>
</feature>
<reference evidence="6" key="1">
    <citation type="submission" date="2018-04" db="EMBL/GenBank/DDBJ databases">
        <title>Transcriptome of Schizaphis graminum biotype I.</title>
        <authorList>
            <person name="Scully E.D."/>
            <person name="Geib S.M."/>
            <person name="Palmer N.A."/>
            <person name="Koch K."/>
            <person name="Bradshaw J."/>
            <person name="Heng-Moss T."/>
            <person name="Sarath G."/>
        </authorList>
    </citation>
    <scope>NUCLEOTIDE SEQUENCE</scope>
</reference>
<evidence type="ECO:0000256" key="1">
    <source>
        <dbReference type="ARBA" id="ARBA00001947"/>
    </source>
</evidence>
<feature type="compositionally biased region" description="Basic and acidic residues" evidence="4">
    <location>
        <begin position="259"/>
        <end position="273"/>
    </location>
</feature>
<dbReference type="PROSITE" id="PS52035">
    <property type="entry name" value="PEPTIDASE_M14"/>
    <property type="match status" value="1"/>
</dbReference>
<comment type="caution">
    <text evidence="3">Lacks conserved residue(s) required for the propagation of feature annotation.</text>
</comment>
<evidence type="ECO:0000259" key="5">
    <source>
        <dbReference type="PROSITE" id="PS52035"/>
    </source>
</evidence>
<keyword evidence="6" id="KW-0645">Protease</keyword>
<feature type="region of interest" description="Disordered" evidence="4">
    <location>
        <begin position="233"/>
        <end position="273"/>
    </location>
</feature>
<dbReference type="AlphaFoldDB" id="A0A2S2P3P2"/>
<dbReference type="GO" id="GO:0004181">
    <property type="term" value="F:metallocarboxypeptidase activity"/>
    <property type="evidence" value="ECO:0007669"/>
    <property type="project" value="InterPro"/>
</dbReference>
<keyword evidence="6" id="KW-0378">Hydrolase</keyword>